<evidence type="ECO:0000256" key="1">
    <source>
        <dbReference type="PIRSR" id="PIRSR000443-1"/>
    </source>
</evidence>
<feature type="chain" id="PRO_5015430563" evidence="2">
    <location>
        <begin position="21"/>
        <end position="328"/>
    </location>
</feature>
<dbReference type="InterPro" id="IPR008220">
    <property type="entry name" value="HAT_MetX-like"/>
</dbReference>
<evidence type="ECO:0000313" key="4">
    <source>
        <dbReference type="EMBL" id="PQA59695.1"/>
    </source>
</evidence>
<dbReference type="SUPFAM" id="SSF53474">
    <property type="entry name" value="alpha/beta-Hydrolases"/>
    <property type="match status" value="1"/>
</dbReference>
<dbReference type="Pfam" id="PF00561">
    <property type="entry name" value="Abhydrolase_1"/>
    <property type="match status" value="1"/>
</dbReference>
<feature type="active site" description="Nucleophile" evidence="1">
    <location>
        <position position="144"/>
    </location>
</feature>
<dbReference type="EMBL" id="PTRA01000001">
    <property type="protein sequence ID" value="PQA59695.1"/>
    <property type="molecule type" value="Genomic_DNA"/>
</dbReference>
<evidence type="ECO:0000256" key="2">
    <source>
        <dbReference type="SAM" id="SignalP"/>
    </source>
</evidence>
<evidence type="ECO:0000259" key="3">
    <source>
        <dbReference type="Pfam" id="PF00561"/>
    </source>
</evidence>
<dbReference type="InterPro" id="IPR029058">
    <property type="entry name" value="AB_hydrolase_fold"/>
</dbReference>
<gene>
    <name evidence="4" type="ORF">C5O19_08705</name>
</gene>
<dbReference type="PANTHER" id="PTHR32268:SF15">
    <property type="entry name" value="HOMOSERINE ACETYLTRANSFERASE FAMILY PROTEIN (AFU_ORTHOLOGUE AFUA_1G15350)"/>
    <property type="match status" value="1"/>
</dbReference>
<sequence length="328" mass="36450">MLFRCILVFFLGLGSLHAQQKFADLGDLKLENGLTIQNCTIGYRTFGKLNPQRSNVILVPTWFGGTSQQKANIANAGNMADSTHFFVIVVDALGNGVSTSPSNSKTQPNEKFPLFTIRDMVKSQYELVTKHLKLNHLYAVMGVSMGGMQSFQWAVSYPSFMDRVVPIVGTPRQSAYDVLFWNIELRTLERGNYTTEALKTTGLIHELNLFTPEYTQKKRSAPEATAYLNQVEKDLSTKNPYDWASQIRAMLKQDVMPGKTLQEAAKQVKAKLLIVVATQDHMVNPAAASEFSGYLKAPLVELTSNCGHLATSCESEKVTSFVRAFYGL</sequence>
<dbReference type="PIRSF" id="PIRSF000443">
    <property type="entry name" value="Homoser_Ac_trans"/>
    <property type="match status" value="1"/>
</dbReference>
<feature type="active site" evidence="1">
    <location>
        <position position="308"/>
    </location>
</feature>
<accession>A0A2S7IPQ5</accession>
<proteinExistence type="predicted"/>
<feature type="domain" description="AB hydrolase-1" evidence="3">
    <location>
        <begin position="56"/>
        <end position="310"/>
    </location>
</feature>
<feature type="signal peptide" evidence="2">
    <location>
        <begin position="1"/>
        <end position="20"/>
    </location>
</feature>
<evidence type="ECO:0000313" key="5">
    <source>
        <dbReference type="Proteomes" id="UP000239590"/>
    </source>
</evidence>
<dbReference type="GO" id="GO:0016747">
    <property type="term" value="F:acyltransferase activity, transferring groups other than amino-acyl groups"/>
    <property type="evidence" value="ECO:0007669"/>
    <property type="project" value="InterPro"/>
</dbReference>
<protein>
    <submittedName>
        <fullName evidence="4">Homoserine acetyltransferase</fullName>
    </submittedName>
</protein>
<dbReference type="Proteomes" id="UP000239590">
    <property type="component" value="Unassembled WGS sequence"/>
</dbReference>
<dbReference type="InterPro" id="IPR000073">
    <property type="entry name" value="AB_hydrolase_1"/>
</dbReference>
<keyword evidence="4" id="KW-0808">Transferase</keyword>
<name>A0A2S7IPQ5_9BACT</name>
<dbReference type="OrthoDB" id="9800754at2"/>
<comment type="caution">
    <text evidence="4">The sequence shown here is derived from an EMBL/GenBank/DDBJ whole genome shotgun (WGS) entry which is preliminary data.</text>
</comment>
<keyword evidence="5" id="KW-1185">Reference proteome</keyword>
<dbReference type="RefSeq" id="WP_104711386.1">
    <property type="nucleotide sequence ID" value="NZ_PTRA01000001.1"/>
</dbReference>
<organism evidence="4 5">
    <name type="scientific">Siphonobacter curvatus</name>
    <dbReference type="NCBI Taxonomy" id="2094562"/>
    <lineage>
        <taxon>Bacteria</taxon>
        <taxon>Pseudomonadati</taxon>
        <taxon>Bacteroidota</taxon>
        <taxon>Cytophagia</taxon>
        <taxon>Cytophagales</taxon>
        <taxon>Cytophagaceae</taxon>
        <taxon>Siphonobacter</taxon>
    </lineage>
</organism>
<reference evidence="5" key="1">
    <citation type="submission" date="2018-02" db="EMBL/GenBank/DDBJ databases">
        <title>Genome sequencing of Solimonas sp. HR-BB.</title>
        <authorList>
            <person name="Lee Y."/>
            <person name="Jeon C.O."/>
        </authorList>
    </citation>
    <scope>NUCLEOTIDE SEQUENCE [LARGE SCALE GENOMIC DNA]</scope>
    <source>
        <strain evidence="5">HR-U</strain>
    </source>
</reference>
<dbReference type="AlphaFoldDB" id="A0A2S7IPQ5"/>
<dbReference type="Gene3D" id="3.40.50.1820">
    <property type="entry name" value="alpha/beta hydrolase"/>
    <property type="match status" value="1"/>
</dbReference>
<dbReference type="PANTHER" id="PTHR32268">
    <property type="entry name" value="HOMOSERINE O-ACETYLTRANSFERASE"/>
    <property type="match status" value="1"/>
</dbReference>
<feature type="active site" evidence="1">
    <location>
        <position position="280"/>
    </location>
</feature>
<keyword evidence="2" id="KW-0732">Signal</keyword>